<dbReference type="AlphaFoldDB" id="M5FNC5"/>
<organism evidence="2 3">
    <name type="scientific">Dacryopinax primogenitus (strain DJM 731)</name>
    <name type="common">Brown rot fungus</name>
    <dbReference type="NCBI Taxonomy" id="1858805"/>
    <lineage>
        <taxon>Eukaryota</taxon>
        <taxon>Fungi</taxon>
        <taxon>Dikarya</taxon>
        <taxon>Basidiomycota</taxon>
        <taxon>Agaricomycotina</taxon>
        <taxon>Dacrymycetes</taxon>
        <taxon>Dacrymycetales</taxon>
        <taxon>Dacrymycetaceae</taxon>
        <taxon>Dacryopinax</taxon>
    </lineage>
</organism>
<dbReference type="Proteomes" id="UP000030653">
    <property type="component" value="Unassembled WGS sequence"/>
</dbReference>
<evidence type="ECO:0000313" key="2">
    <source>
        <dbReference type="EMBL" id="EJT97205.1"/>
    </source>
</evidence>
<accession>M5FNC5</accession>
<dbReference type="EMBL" id="JH795878">
    <property type="protein sequence ID" value="EJT97205.1"/>
    <property type="molecule type" value="Genomic_DNA"/>
</dbReference>
<dbReference type="PANTHER" id="PTHR38646">
    <property type="entry name" value="YALI0F00814P"/>
    <property type="match status" value="1"/>
</dbReference>
<dbReference type="PANTHER" id="PTHR38646:SF1">
    <property type="entry name" value="DUF202 DOMAIN-CONTAINING PROTEIN"/>
    <property type="match status" value="1"/>
</dbReference>
<protein>
    <recommendedName>
        <fullName evidence="4">DUF202 domain-containing protein</fullName>
    </recommendedName>
</protein>
<keyword evidence="1" id="KW-1133">Transmembrane helix</keyword>
<sequence>MSPSSWSLLSPSHSKPHTYHAHRRQSFIATDIPEQVEIRARLRTFEGSYSRTALACLGYSVLVLKLFDIRFYRIGLLYVILSLLLLLVQFQRRRNARHDFADQYSRARLTDPGPQGKDRIWGREFRTAGWSVLLVTLIVGIVEVALFGLVCAL</sequence>
<keyword evidence="3" id="KW-1185">Reference proteome</keyword>
<reference evidence="2 3" key="1">
    <citation type="journal article" date="2012" name="Science">
        <title>The Paleozoic origin of enzymatic lignin decomposition reconstructed from 31 fungal genomes.</title>
        <authorList>
            <person name="Floudas D."/>
            <person name="Binder M."/>
            <person name="Riley R."/>
            <person name="Barry K."/>
            <person name="Blanchette R.A."/>
            <person name="Henrissat B."/>
            <person name="Martinez A.T."/>
            <person name="Otillar R."/>
            <person name="Spatafora J.W."/>
            <person name="Yadav J.S."/>
            <person name="Aerts A."/>
            <person name="Benoit I."/>
            <person name="Boyd A."/>
            <person name="Carlson A."/>
            <person name="Copeland A."/>
            <person name="Coutinho P.M."/>
            <person name="de Vries R.P."/>
            <person name="Ferreira P."/>
            <person name="Findley K."/>
            <person name="Foster B."/>
            <person name="Gaskell J."/>
            <person name="Glotzer D."/>
            <person name="Gorecki P."/>
            <person name="Heitman J."/>
            <person name="Hesse C."/>
            <person name="Hori C."/>
            <person name="Igarashi K."/>
            <person name="Jurgens J.A."/>
            <person name="Kallen N."/>
            <person name="Kersten P."/>
            <person name="Kohler A."/>
            <person name="Kuees U."/>
            <person name="Kumar T.K.A."/>
            <person name="Kuo A."/>
            <person name="LaButti K."/>
            <person name="Larrondo L.F."/>
            <person name="Lindquist E."/>
            <person name="Ling A."/>
            <person name="Lombard V."/>
            <person name="Lucas S."/>
            <person name="Lundell T."/>
            <person name="Martin R."/>
            <person name="McLaughlin D.J."/>
            <person name="Morgenstern I."/>
            <person name="Morin E."/>
            <person name="Murat C."/>
            <person name="Nagy L.G."/>
            <person name="Nolan M."/>
            <person name="Ohm R.A."/>
            <person name="Patyshakuliyeva A."/>
            <person name="Rokas A."/>
            <person name="Ruiz-Duenas F.J."/>
            <person name="Sabat G."/>
            <person name="Salamov A."/>
            <person name="Samejima M."/>
            <person name="Schmutz J."/>
            <person name="Slot J.C."/>
            <person name="St John F."/>
            <person name="Stenlid J."/>
            <person name="Sun H."/>
            <person name="Sun S."/>
            <person name="Syed K."/>
            <person name="Tsang A."/>
            <person name="Wiebenga A."/>
            <person name="Young D."/>
            <person name="Pisabarro A."/>
            <person name="Eastwood D.C."/>
            <person name="Martin F."/>
            <person name="Cullen D."/>
            <person name="Grigoriev I.V."/>
            <person name="Hibbett D.S."/>
        </authorList>
    </citation>
    <scope>NUCLEOTIDE SEQUENCE [LARGE SCALE GENOMIC DNA]</scope>
    <source>
        <strain evidence="2 3">DJM-731 SS1</strain>
    </source>
</reference>
<dbReference type="STRING" id="1858805.M5FNC5"/>
<evidence type="ECO:0008006" key="4">
    <source>
        <dbReference type="Google" id="ProtNLM"/>
    </source>
</evidence>
<proteinExistence type="predicted"/>
<evidence type="ECO:0000256" key="1">
    <source>
        <dbReference type="SAM" id="Phobius"/>
    </source>
</evidence>
<gene>
    <name evidence="2" type="ORF">DACRYDRAFT_85218</name>
</gene>
<feature type="transmembrane region" description="Helical" evidence="1">
    <location>
        <begin position="71"/>
        <end position="88"/>
    </location>
</feature>
<feature type="transmembrane region" description="Helical" evidence="1">
    <location>
        <begin position="127"/>
        <end position="150"/>
    </location>
</feature>
<dbReference type="HOGENOM" id="CLU_107661_1_0_1"/>
<dbReference type="OrthoDB" id="2555434at2759"/>
<dbReference type="RefSeq" id="XP_040624103.1">
    <property type="nucleotide sequence ID" value="XM_040776723.1"/>
</dbReference>
<dbReference type="GeneID" id="63691785"/>
<keyword evidence="1" id="KW-0812">Transmembrane</keyword>
<name>M5FNC5_DACPD</name>
<keyword evidence="1" id="KW-0472">Membrane</keyword>
<dbReference type="OMA" id="HSRHDFA"/>
<evidence type="ECO:0000313" key="3">
    <source>
        <dbReference type="Proteomes" id="UP000030653"/>
    </source>
</evidence>